<reference evidence="1" key="2">
    <citation type="journal article" date="2015" name="Fish Shellfish Immunol.">
        <title>Early steps in the European eel (Anguilla anguilla)-Vibrio vulnificus interaction in the gills: Role of the RtxA13 toxin.</title>
        <authorList>
            <person name="Callol A."/>
            <person name="Pajuelo D."/>
            <person name="Ebbesson L."/>
            <person name="Teles M."/>
            <person name="MacKenzie S."/>
            <person name="Amaro C."/>
        </authorList>
    </citation>
    <scope>NUCLEOTIDE SEQUENCE</scope>
</reference>
<accession>A0A0E9UKN0</accession>
<dbReference type="EMBL" id="GBXM01042301">
    <property type="protein sequence ID" value="JAH66276.1"/>
    <property type="molecule type" value="Transcribed_RNA"/>
</dbReference>
<evidence type="ECO:0000313" key="1">
    <source>
        <dbReference type="EMBL" id="JAH66276.1"/>
    </source>
</evidence>
<reference evidence="1" key="1">
    <citation type="submission" date="2014-11" db="EMBL/GenBank/DDBJ databases">
        <authorList>
            <person name="Amaro Gonzalez C."/>
        </authorList>
    </citation>
    <scope>NUCLEOTIDE SEQUENCE</scope>
</reference>
<sequence length="24" mass="2905">MSILIQYLQFYRQLFLSHFSASVL</sequence>
<proteinExistence type="predicted"/>
<name>A0A0E9UKN0_ANGAN</name>
<dbReference type="AlphaFoldDB" id="A0A0E9UKN0"/>
<protein>
    <submittedName>
        <fullName evidence="1">Uncharacterized protein</fullName>
    </submittedName>
</protein>
<organism evidence="1">
    <name type="scientific">Anguilla anguilla</name>
    <name type="common">European freshwater eel</name>
    <name type="synonym">Muraena anguilla</name>
    <dbReference type="NCBI Taxonomy" id="7936"/>
    <lineage>
        <taxon>Eukaryota</taxon>
        <taxon>Metazoa</taxon>
        <taxon>Chordata</taxon>
        <taxon>Craniata</taxon>
        <taxon>Vertebrata</taxon>
        <taxon>Euteleostomi</taxon>
        <taxon>Actinopterygii</taxon>
        <taxon>Neopterygii</taxon>
        <taxon>Teleostei</taxon>
        <taxon>Anguilliformes</taxon>
        <taxon>Anguillidae</taxon>
        <taxon>Anguilla</taxon>
    </lineage>
</organism>